<dbReference type="SMART" id="SM00257">
    <property type="entry name" value="LysM"/>
    <property type="match status" value="1"/>
</dbReference>
<reference evidence="2 3" key="1">
    <citation type="submission" date="2016-10" db="EMBL/GenBank/DDBJ databases">
        <authorList>
            <person name="de Groot N.N."/>
        </authorList>
    </citation>
    <scope>NUCLEOTIDE SEQUENCE [LARGE SCALE GENOMIC DNA]</scope>
    <source>
        <strain evidence="2 3">CGMCC 1.10267</strain>
    </source>
</reference>
<dbReference type="InterPro" id="IPR018712">
    <property type="entry name" value="Tle1-like_cat"/>
</dbReference>
<evidence type="ECO:0000313" key="2">
    <source>
        <dbReference type="EMBL" id="SDG66752.1"/>
    </source>
</evidence>
<dbReference type="AlphaFoldDB" id="A0A1G7W417"/>
<dbReference type="InterPro" id="IPR036779">
    <property type="entry name" value="LysM_dom_sf"/>
</dbReference>
<dbReference type="STRING" id="440168.SAMN04487974_105204"/>
<name>A0A1G7W417_9HYPH</name>
<dbReference type="EMBL" id="FNCS01000005">
    <property type="protein sequence ID" value="SDG66752.1"/>
    <property type="molecule type" value="Genomic_DNA"/>
</dbReference>
<organism evidence="2 3">
    <name type="scientific">Pelagibacterium luteolum</name>
    <dbReference type="NCBI Taxonomy" id="440168"/>
    <lineage>
        <taxon>Bacteria</taxon>
        <taxon>Pseudomonadati</taxon>
        <taxon>Pseudomonadota</taxon>
        <taxon>Alphaproteobacteria</taxon>
        <taxon>Hyphomicrobiales</taxon>
        <taxon>Devosiaceae</taxon>
        <taxon>Pelagibacterium</taxon>
    </lineage>
</organism>
<dbReference type="InterPro" id="IPR018392">
    <property type="entry name" value="LysM"/>
</dbReference>
<evidence type="ECO:0000313" key="3">
    <source>
        <dbReference type="Proteomes" id="UP000199495"/>
    </source>
</evidence>
<protein>
    <submittedName>
        <fullName evidence="2">Uncharacterized protein, PA2063/DUF2235 family</fullName>
    </submittedName>
</protein>
<dbReference type="Pfam" id="PF01476">
    <property type="entry name" value="LysM"/>
    <property type="match status" value="1"/>
</dbReference>
<dbReference type="RefSeq" id="WP_090596181.1">
    <property type="nucleotide sequence ID" value="NZ_FNCS01000005.1"/>
</dbReference>
<accession>A0A1G7W417</accession>
<dbReference type="PANTHER" id="PTHR33840:SF1">
    <property type="entry name" value="TLE1 PHOSPHOLIPASE DOMAIN-CONTAINING PROTEIN"/>
    <property type="match status" value="1"/>
</dbReference>
<proteinExistence type="predicted"/>
<dbReference type="PROSITE" id="PS51782">
    <property type="entry name" value="LYSM"/>
    <property type="match status" value="1"/>
</dbReference>
<dbReference type="SUPFAM" id="SSF54106">
    <property type="entry name" value="LysM domain"/>
    <property type="match status" value="1"/>
</dbReference>
<dbReference type="OrthoDB" id="4378831at2"/>
<dbReference type="PANTHER" id="PTHR33840">
    <property type="match status" value="1"/>
</dbReference>
<dbReference type="Gene3D" id="3.10.350.10">
    <property type="entry name" value="LysM domain"/>
    <property type="match status" value="1"/>
</dbReference>
<gene>
    <name evidence="2" type="ORF">SAMN04487974_105204</name>
</gene>
<sequence>MKRLVFCFDGSWNRIDAAHPTNVLFTAQSVLPQTRDGISQVIYYDEGVGTGDNDKFRGGLFGQGLVKNLSDAYRFLIFNHTPGDEIYVFGFSRGAFTARSFAGLIGTCGILQRPSAGRSNEAVELYKTRDDTDAFRQKLLEFRRDVAPHISVSDAEDQWRAANVPDYQLGQSPLLKITYLGVWDTVGALGVPDYIWNADGFNKDHRFHDTNLSPMVKSARHAVAIDESKADFKPTLWENLEELNADRGKDPKAEDAPYQQKWFPGVHGGVGGGGPRRGLSDQALEWIWDGAGNAGLVLDSSKGSPIYGLSPSHLEYLENSGEEEGFSIIGTLMKYMPKTVRQPGPQALHEVSVSAQRRWHENEDKLPEKSRYRPKPLEHVQADLDGLDVVALGMGEDGIELAPENFTAHIVEPGDTLSRLAKRYLGDAKRWPEIASANRYKITNPDLIYVGQALRIPLSATGPEPVDCR</sequence>
<keyword evidence="3" id="KW-1185">Reference proteome</keyword>
<dbReference type="Pfam" id="PF09994">
    <property type="entry name" value="T6SS_Tle1-like_cat"/>
    <property type="match status" value="1"/>
</dbReference>
<feature type="domain" description="LysM" evidence="1">
    <location>
        <begin position="407"/>
        <end position="456"/>
    </location>
</feature>
<evidence type="ECO:0000259" key="1">
    <source>
        <dbReference type="PROSITE" id="PS51782"/>
    </source>
</evidence>
<dbReference type="CDD" id="cd00118">
    <property type="entry name" value="LysM"/>
    <property type="match status" value="1"/>
</dbReference>
<dbReference type="Proteomes" id="UP000199495">
    <property type="component" value="Unassembled WGS sequence"/>
</dbReference>